<evidence type="ECO:0000313" key="1">
    <source>
        <dbReference type="EMBL" id="KAF4037239.1"/>
    </source>
</evidence>
<dbReference type="EMBL" id="JAACNO010001139">
    <property type="protein sequence ID" value="KAF4142832.1"/>
    <property type="molecule type" value="Genomic_DNA"/>
</dbReference>
<sequence>MTVNLSSVANRQYKELLLIAGCVLLWVVTEPLRSVALGLFTVSGLFVYKWVKLSKEGLLRYRKYVRSAVVQEQPLFKKWWKIFEAVAATPMVVLVEHGEYKRRLGRVIYKWIGAFHAYWCGFLPESLRNGQLGVAKYWNGLNAE</sequence>
<protein>
    <submittedName>
        <fullName evidence="1">Uncharacterized protein</fullName>
    </submittedName>
</protein>
<dbReference type="Proteomes" id="UP000704712">
    <property type="component" value="Unassembled WGS sequence"/>
</dbReference>
<organism evidence="1 3">
    <name type="scientific">Phytophthora infestans</name>
    <name type="common">Potato late blight agent</name>
    <name type="synonym">Botrytis infestans</name>
    <dbReference type="NCBI Taxonomy" id="4787"/>
    <lineage>
        <taxon>Eukaryota</taxon>
        <taxon>Sar</taxon>
        <taxon>Stramenopiles</taxon>
        <taxon>Oomycota</taxon>
        <taxon>Peronosporomycetes</taxon>
        <taxon>Peronosporales</taxon>
        <taxon>Peronosporaceae</taxon>
        <taxon>Phytophthora</taxon>
    </lineage>
</organism>
<dbReference type="Proteomes" id="UP000602510">
    <property type="component" value="Unassembled WGS sequence"/>
</dbReference>
<name>A0A833SRX8_PHYIN</name>
<keyword evidence="3" id="KW-1185">Reference proteome</keyword>
<evidence type="ECO:0000313" key="3">
    <source>
        <dbReference type="Proteomes" id="UP000602510"/>
    </source>
</evidence>
<reference evidence="1" key="1">
    <citation type="submission" date="2020-04" db="EMBL/GenBank/DDBJ databases">
        <title>Hybrid Assembly of Korean Phytophthora infestans isolates.</title>
        <authorList>
            <person name="Prokchorchik M."/>
            <person name="Lee Y."/>
            <person name="Seo J."/>
            <person name="Cho J.-H."/>
            <person name="Park Y.-E."/>
            <person name="Jang D.-C."/>
            <person name="Im J.-S."/>
            <person name="Choi J.-G."/>
            <person name="Park H.-J."/>
            <person name="Lee G.-B."/>
            <person name="Lee Y.-G."/>
            <person name="Hong S.-Y."/>
            <person name="Cho K."/>
            <person name="Sohn K.H."/>
        </authorList>
    </citation>
    <scope>NUCLEOTIDE SEQUENCE</scope>
    <source>
        <strain evidence="1">KR_1_A1</strain>
        <strain evidence="2">KR_2_A2</strain>
    </source>
</reference>
<proteinExistence type="predicted"/>
<dbReference type="EMBL" id="WSZM01000246">
    <property type="protein sequence ID" value="KAF4037239.1"/>
    <property type="molecule type" value="Genomic_DNA"/>
</dbReference>
<gene>
    <name evidence="1" type="ORF">GN244_ATG10681</name>
    <name evidence="2" type="ORF">GN958_ATG07969</name>
</gene>
<comment type="caution">
    <text evidence="1">The sequence shown here is derived from an EMBL/GenBank/DDBJ whole genome shotgun (WGS) entry which is preliminary data.</text>
</comment>
<dbReference type="AlphaFoldDB" id="A0A833SRX8"/>
<accession>A0A833SRX8</accession>
<evidence type="ECO:0000313" key="2">
    <source>
        <dbReference type="EMBL" id="KAF4142832.1"/>
    </source>
</evidence>